<reference evidence="1" key="1">
    <citation type="submission" date="2013-08" db="EMBL/GenBank/DDBJ databases">
        <authorList>
            <person name="Mendez C."/>
            <person name="Richter M."/>
            <person name="Ferrer M."/>
            <person name="Sanchez J."/>
        </authorList>
    </citation>
    <scope>NUCLEOTIDE SEQUENCE</scope>
</reference>
<organism evidence="1">
    <name type="scientific">mine drainage metagenome</name>
    <dbReference type="NCBI Taxonomy" id="410659"/>
    <lineage>
        <taxon>unclassified sequences</taxon>
        <taxon>metagenomes</taxon>
        <taxon>ecological metagenomes</taxon>
    </lineage>
</organism>
<sequence>MLGSASAHSVRYRVISLGNPLGGTVSQGSSINNRNWIAGFAELPGDGTMHAELWRQSRTQDLGTLGGSNSAVAWPNRNDRGEIVGIAETAALNPLGEDWSCGLAVFPTVTGHICLGFVWQDGHMHALPTLGGYDGFATGINNRGQIVGWAENTIHDPTCNAFNQVLQFEAVMWVRQGSQYRAMELPPDTGDLDGAATAINQKGQAVGISGTCGGAVGGETAEHMVMWRHGKVIRVLPTLGGSYWNTPMDINNRGNVAGFSDLPGDSPGAPNFQAFFWSSRRYLCNDRGRDVRYRTPPAQIPASPI</sequence>
<dbReference type="AlphaFoldDB" id="T1BY71"/>
<protein>
    <submittedName>
        <fullName evidence="1">Extracellular repeat protein, HAF family</fullName>
    </submittedName>
</protein>
<name>T1BY71_9ZZZZ</name>
<dbReference type="EMBL" id="AUZY01005511">
    <property type="protein sequence ID" value="EQD58755.1"/>
    <property type="molecule type" value="Genomic_DNA"/>
</dbReference>
<gene>
    <name evidence="1" type="ORF">B1B_08456</name>
</gene>
<accession>T1BY71</accession>
<comment type="caution">
    <text evidence="1">The sequence shown here is derived from an EMBL/GenBank/DDBJ whole genome shotgun (WGS) entry which is preliminary data.</text>
</comment>
<reference evidence="1" key="2">
    <citation type="journal article" date="2014" name="ISME J.">
        <title>Microbial stratification in low pH oxic and suboxic macroscopic growths along an acid mine drainage.</title>
        <authorList>
            <person name="Mendez-Garcia C."/>
            <person name="Mesa V."/>
            <person name="Sprenger R.R."/>
            <person name="Richter M."/>
            <person name="Diez M.S."/>
            <person name="Solano J."/>
            <person name="Bargiela R."/>
            <person name="Golyshina O.V."/>
            <person name="Manteca A."/>
            <person name="Ramos J.L."/>
            <person name="Gallego J.R."/>
            <person name="Llorente I."/>
            <person name="Martins Dos Santos V.A."/>
            <person name="Jensen O.N."/>
            <person name="Pelaez A.I."/>
            <person name="Sanchez J."/>
            <person name="Ferrer M."/>
        </authorList>
    </citation>
    <scope>NUCLEOTIDE SEQUENCE</scope>
</reference>
<evidence type="ECO:0000313" key="1">
    <source>
        <dbReference type="EMBL" id="EQD58755.1"/>
    </source>
</evidence>
<proteinExistence type="predicted"/>